<dbReference type="AlphaFoldDB" id="A0A5C6M393"/>
<evidence type="ECO:0000313" key="2">
    <source>
        <dbReference type="Proteomes" id="UP000321083"/>
    </source>
</evidence>
<protein>
    <recommendedName>
        <fullName evidence="3">Sulfatase</fullName>
    </recommendedName>
</protein>
<organism evidence="1 2">
    <name type="scientific">Planctomyces bekefii</name>
    <dbReference type="NCBI Taxonomy" id="1653850"/>
    <lineage>
        <taxon>Bacteria</taxon>
        <taxon>Pseudomonadati</taxon>
        <taxon>Planctomycetota</taxon>
        <taxon>Planctomycetia</taxon>
        <taxon>Planctomycetales</taxon>
        <taxon>Planctomycetaceae</taxon>
        <taxon>Planctomyces</taxon>
    </lineage>
</organism>
<evidence type="ECO:0000313" key="1">
    <source>
        <dbReference type="EMBL" id="TWW08595.1"/>
    </source>
</evidence>
<accession>A0A5C6M393</accession>
<proteinExistence type="predicted"/>
<dbReference type="Pfam" id="PF07394">
    <property type="entry name" value="DUF1501"/>
    <property type="match status" value="1"/>
</dbReference>
<evidence type="ECO:0008006" key="3">
    <source>
        <dbReference type="Google" id="ProtNLM"/>
    </source>
</evidence>
<comment type="caution">
    <text evidence="1">The sequence shown here is derived from an EMBL/GenBank/DDBJ whole genome shotgun (WGS) entry which is preliminary data.</text>
</comment>
<reference evidence="1 2" key="1">
    <citation type="submission" date="2019-08" db="EMBL/GenBank/DDBJ databases">
        <title>100 year-old enigma solved: identification of Planctomyces bekefii, the type genus and species of the phylum Planctomycetes.</title>
        <authorList>
            <person name="Svetlana D.N."/>
            <person name="Overmann J."/>
        </authorList>
    </citation>
    <scope>NUCLEOTIDE SEQUENCE [LARGE SCALE GENOMIC DNA]</scope>
    <source>
        <strain evidence="1">Phe10_nw2017</strain>
    </source>
</reference>
<dbReference type="EMBL" id="SRHE01000590">
    <property type="protein sequence ID" value="TWW08595.1"/>
    <property type="molecule type" value="Genomic_DNA"/>
</dbReference>
<dbReference type="Proteomes" id="UP000321083">
    <property type="component" value="Unassembled WGS sequence"/>
</dbReference>
<name>A0A5C6M393_9PLAN</name>
<keyword evidence="2" id="KW-1185">Reference proteome</keyword>
<dbReference type="InterPro" id="IPR010869">
    <property type="entry name" value="DUF1501"/>
</dbReference>
<reference evidence="1 2" key="2">
    <citation type="submission" date="2019-08" db="EMBL/GenBank/DDBJ databases">
        <authorList>
            <person name="Henke P."/>
        </authorList>
    </citation>
    <scope>NUCLEOTIDE SEQUENCE [LARGE SCALE GENOMIC DNA]</scope>
    <source>
        <strain evidence="1">Phe10_nw2017</strain>
    </source>
</reference>
<sequence>MAGGGVKAGTVYGETCEFGYNVATDGVHIHDLQATVLHLLGIDHERLTYYHNGIQRRLTNVHGEVVGGAAELRCRIRVFGCSFADFRGLF</sequence>
<gene>
    <name evidence="1" type="ORF">E3A20_22780</name>
</gene>